<dbReference type="EMBL" id="CAFBMK010000036">
    <property type="protein sequence ID" value="CAB4906373.1"/>
    <property type="molecule type" value="Genomic_DNA"/>
</dbReference>
<organism evidence="2">
    <name type="scientific">freshwater metagenome</name>
    <dbReference type="NCBI Taxonomy" id="449393"/>
    <lineage>
        <taxon>unclassified sequences</taxon>
        <taxon>metagenomes</taxon>
        <taxon>ecological metagenomes</taxon>
    </lineage>
</organism>
<dbReference type="Pfam" id="PF01695">
    <property type="entry name" value="IstB_IS21"/>
    <property type="match status" value="1"/>
</dbReference>
<reference evidence="2" key="1">
    <citation type="submission" date="2020-05" db="EMBL/GenBank/DDBJ databases">
        <authorList>
            <person name="Chiriac C."/>
            <person name="Salcher M."/>
            <person name="Ghai R."/>
            <person name="Kavagutti S V."/>
        </authorList>
    </citation>
    <scope>NUCLEOTIDE SEQUENCE</scope>
</reference>
<evidence type="ECO:0000313" key="2">
    <source>
        <dbReference type="EMBL" id="CAB4906373.1"/>
    </source>
</evidence>
<gene>
    <name evidence="2" type="ORF">UFOPK3564_00911</name>
</gene>
<accession>A0A6J7GQ30</accession>
<feature type="domain" description="IstB-like ATP-binding" evidence="1">
    <location>
        <begin position="108"/>
        <end position="242"/>
    </location>
</feature>
<dbReference type="SUPFAM" id="SSF52540">
    <property type="entry name" value="P-loop containing nucleoside triphosphate hydrolases"/>
    <property type="match status" value="1"/>
</dbReference>
<dbReference type="PANTHER" id="PTHR30050">
    <property type="entry name" value="CHROMOSOMAL REPLICATION INITIATOR PROTEIN DNAA"/>
    <property type="match status" value="1"/>
</dbReference>
<dbReference type="GO" id="GO:0005524">
    <property type="term" value="F:ATP binding"/>
    <property type="evidence" value="ECO:0007669"/>
    <property type="project" value="InterPro"/>
</dbReference>
<proteinExistence type="predicted"/>
<name>A0A6J7GQ30_9ZZZZ</name>
<dbReference type="InterPro" id="IPR027417">
    <property type="entry name" value="P-loop_NTPase"/>
</dbReference>
<dbReference type="AlphaFoldDB" id="A0A6J7GQ30"/>
<evidence type="ECO:0000259" key="1">
    <source>
        <dbReference type="Pfam" id="PF01695"/>
    </source>
</evidence>
<dbReference type="GO" id="GO:0006260">
    <property type="term" value="P:DNA replication"/>
    <property type="evidence" value="ECO:0007669"/>
    <property type="project" value="TreeGrafter"/>
</dbReference>
<protein>
    <submittedName>
        <fullName evidence="2">Unannotated protein</fullName>
    </submittedName>
</protein>
<dbReference type="Gene3D" id="3.40.50.300">
    <property type="entry name" value="P-loop containing nucleotide triphosphate hydrolases"/>
    <property type="match status" value="1"/>
</dbReference>
<dbReference type="InterPro" id="IPR002611">
    <property type="entry name" value="IstB_ATP-bd"/>
</dbReference>
<sequence length="251" mass="27307">MSPDVTGAPTITKTCETCGRTFEKPGLTGRFAETFARMLRHCDECAATQRATEQLQQQEARQAADDREWESRIQGSGIPRHLVAGLTLTGTPTRAADLCSQFANGQINGLFLTGPVGTGKTTLAGRAFAHRLRNRRGYWRSAPGLLADLGAPMGSATHGEALGVLTGRRMLGLDDLDKVRPTEYAAEQIYAAIDNAYIHRLPLIVTTNLELEELAKRWPHFGESIASRLADHCQTALVAGPDRRTLPKDDA</sequence>
<dbReference type="PANTHER" id="PTHR30050:SF4">
    <property type="entry name" value="ATP-BINDING PROTEIN RV3427C IN INSERTION SEQUENCE-RELATED"/>
    <property type="match status" value="1"/>
</dbReference>